<comment type="caution">
    <text evidence="6">The sequence shown here is derived from an EMBL/GenBank/DDBJ whole genome shotgun (WGS) entry which is preliminary data.</text>
</comment>
<organism evidence="6 7">
    <name type="scientific">Batillaria attramentaria</name>
    <dbReference type="NCBI Taxonomy" id="370345"/>
    <lineage>
        <taxon>Eukaryota</taxon>
        <taxon>Metazoa</taxon>
        <taxon>Spiralia</taxon>
        <taxon>Lophotrochozoa</taxon>
        <taxon>Mollusca</taxon>
        <taxon>Gastropoda</taxon>
        <taxon>Caenogastropoda</taxon>
        <taxon>Sorbeoconcha</taxon>
        <taxon>Cerithioidea</taxon>
        <taxon>Batillariidae</taxon>
        <taxon>Batillaria</taxon>
    </lineage>
</organism>
<keyword evidence="7" id="KW-1185">Reference proteome</keyword>
<proteinExistence type="inferred from homology"/>
<evidence type="ECO:0000256" key="4">
    <source>
        <dbReference type="ARBA" id="ARBA00023157"/>
    </source>
</evidence>
<dbReference type="AlphaFoldDB" id="A0ABD0KIR2"/>
<feature type="compositionally biased region" description="Low complexity" evidence="5">
    <location>
        <begin position="227"/>
        <end position="242"/>
    </location>
</feature>
<dbReference type="EMBL" id="JACVVK020000171">
    <property type="protein sequence ID" value="KAK7486988.1"/>
    <property type="molecule type" value="Genomic_DNA"/>
</dbReference>
<reference evidence="6 7" key="1">
    <citation type="journal article" date="2023" name="Sci. Data">
        <title>Genome assembly of the Korean intertidal mud-creeper Batillaria attramentaria.</title>
        <authorList>
            <person name="Patra A.K."/>
            <person name="Ho P.T."/>
            <person name="Jun S."/>
            <person name="Lee S.J."/>
            <person name="Kim Y."/>
            <person name="Won Y.J."/>
        </authorList>
    </citation>
    <scope>NUCLEOTIDE SEQUENCE [LARGE SCALE GENOMIC DNA]</scope>
    <source>
        <strain evidence="6">Wonlab-2016</strain>
    </source>
</reference>
<evidence type="ECO:0000313" key="7">
    <source>
        <dbReference type="Proteomes" id="UP001519460"/>
    </source>
</evidence>
<dbReference type="PANTHER" id="PTHR28627:SF1">
    <property type="entry name" value="CYTOCHROME C OXIDASE ASSEMBLY FACTOR 5"/>
    <property type="match status" value="1"/>
</dbReference>
<dbReference type="Pfam" id="PF10203">
    <property type="entry name" value="Pet191_N"/>
    <property type="match status" value="1"/>
</dbReference>
<feature type="region of interest" description="Disordered" evidence="5">
    <location>
        <begin position="223"/>
        <end position="251"/>
    </location>
</feature>
<protein>
    <recommendedName>
        <fullName evidence="3">Cytochrome c oxidase assembly factor 5</fullName>
    </recommendedName>
</protein>
<sequence>MPKYGLEDTEEDTKPKLACSGLRDDLRDCLLKSDCVRKNGKTPKECLMLGNDPSIPTECQSLRTAFFECKRSLIMDLHGHRFHFQILMNRFWCLCAPSVVILVLLCQGSCSYDCPKLEFYHNFTAKCKNCSLCESTVSVDDPIVRLECREKNLEPIHTGQKLWCSLATGPFPECEPFDSGLAVSCSHQFRAPGTTCNVTCGGTNLMTRCSENITWVPRVPDVSSCLPTTEPPTTEVPGPSTTERGHDPRTAENNTVVYAIIAVSAGSSPEETAPLKGQVQNGKLRDVPTTSDPERVWVERSGPSEPTVVTEQPQQRCGASPTVLLIEEGRRASLESPRALDIRPATEDASYLALDALLNDRTSALRFCHYFDRKDRFDHVTWHIIAEGLLQMTSEEIRSIEYLQRTGSAQLLDSPTYRVLQQLKHEGSGLLRLRDFLREQKYTNPDALKFLNDFWLKWEARNKSSLV</sequence>
<evidence type="ECO:0000256" key="3">
    <source>
        <dbReference type="ARBA" id="ARBA00021904"/>
    </source>
</evidence>
<dbReference type="PANTHER" id="PTHR28627">
    <property type="entry name" value="CYTOCHROME C OXIDASE ASSEMBLY FACTOR 5"/>
    <property type="match status" value="1"/>
</dbReference>
<evidence type="ECO:0000256" key="5">
    <source>
        <dbReference type="SAM" id="MobiDB-lite"/>
    </source>
</evidence>
<keyword evidence="4" id="KW-1015">Disulfide bond</keyword>
<feature type="region of interest" description="Disordered" evidence="5">
    <location>
        <begin position="267"/>
        <end position="309"/>
    </location>
</feature>
<evidence type="ECO:0000256" key="1">
    <source>
        <dbReference type="ARBA" id="ARBA00003186"/>
    </source>
</evidence>
<comment type="function">
    <text evidence="1">Involved in an early step of the mitochondrial complex IV assembly process.</text>
</comment>
<dbReference type="InterPro" id="IPR018793">
    <property type="entry name" value="Cyt_c_oxidase_assmbl_Pet191"/>
</dbReference>
<name>A0ABD0KIR2_9CAEN</name>
<dbReference type="Proteomes" id="UP001519460">
    <property type="component" value="Unassembled WGS sequence"/>
</dbReference>
<accession>A0ABD0KIR2</accession>
<evidence type="ECO:0000313" key="6">
    <source>
        <dbReference type="EMBL" id="KAK7486988.1"/>
    </source>
</evidence>
<gene>
    <name evidence="6" type="ORF">BaRGS_00021804</name>
</gene>
<comment type="similarity">
    <text evidence="2">Belongs to the PET191 family.</text>
</comment>
<evidence type="ECO:0000256" key="2">
    <source>
        <dbReference type="ARBA" id="ARBA00007785"/>
    </source>
</evidence>